<comment type="caution">
    <text evidence="1">The sequence shown here is derived from an EMBL/GenBank/DDBJ whole genome shotgun (WGS) entry which is preliminary data.</text>
</comment>
<evidence type="ECO:0000313" key="2">
    <source>
        <dbReference type="Proteomes" id="UP001314229"/>
    </source>
</evidence>
<evidence type="ECO:0000313" key="1">
    <source>
        <dbReference type="EMBL" id="CAK6966780.1"/>
    </source>
</evidence>
<protein>
    <submittedName>
        <fullName evidence="1">Uncharacterized protein</fullName>
    </submittedName>
</protein>
<reference evidence="1 2" key="1">
    <citation type="submission" date="2024-01" db="EMBL/GenBank/DDBJ databases">
        <authorList>
            <person name="Alioto T."/>
            <person name="Alioto T."/>
            <person name="Gomez Garrido J."/>
        </authorList>
    </citation>
    <scope>NUCLEOTIDE SEQUENCE [LARGE SCALE GENOMIC DNA]</scope>
</reference>
<gene>
    <name evidence="1" type="ORF">FSCOSCO3_A014990</name>
</gene>
<proteinExistence type="predicted"/>
<keyword evidence="2" id="KW-1185">Reference proteome</keyword>
<accession>A0AAV1P4X9</accession>
<dbReference type="Proteomes" id="UP001314229">
    <property type="component" value="Unassembled WGS sequence"/>
</dbReference>
<name>A0AAV1P4X9_SCOSC</name>
<sequence>MSEKKEEKNMTTTTAAGHKLHVCICGWKKVDLNKRGRRDDNTDRNCSMHQEATWNAGEHQVGLDETQAVLRHLRSKGGA</sequence>
<organism evidence="1 2">
    <name type="scientific">Scomber scombrus</name>
    <name type="common">Atlantic mackerel</name>
    <name type="synonym">Scomber vernalis</name>
    <dbReference type="NCBI Taxonomy" id="13677"/>
    <lineage>
        <taxon>Eukaryota</taxon>
        <taxon>Metazoa</taxon>
        <taxon>Chordata</taxon>
        <taxon>Craniata</taxon>
        <taxon>Vertebrata</taxon>
        <taxon>Euteleostomi</taxon>
        <taxon>Actinopterygii</taxon>
        <taxon>Neopterygii</taxon>
        <taxon>Teleostei</taxon>
        <taxon>Neoteleostei</taxon>
        <taxon>Acanthomorphata</taxon>
        <taxon>Pelagiaria</taxon>
        <taxon>Scombriformes</taxon>
        <taxon>Scombridae</taxon>
        <taxon>Scomber</taxon>
    </lineage>
</organism>
<dbReference type="AlphaFoldDB" id="A0AAV1P4X9"/>
<dbReference type="EMBL" id="CAWUFR010000096">
    <property type="protein sequence ID" value="CAK6966780.1"/>
    <property type="molecule type" value="Genomic_DNA"/>
</dbReference>